<sequence>MIQGLSLPLFVTSTTCLLLSFFFVLLYHRLISRHEESVKYYLIFSIAALVSGIFFGAFAVMLNSSDNLTYLSISNRITVVAAMFTAVLSLHFYLAFYQYEAPTSLKWCYGVCAAFSVATVIPSSLFLDNAFYSTSTYYTGLAFGPLFELWGIWILVLAVYGIFILFKVFLRQRKRQRQTQEHAQNDSDTSTVLLLLLANTIWMITGVCDMLTGVQVVDLPPLTWIGSFLVTSTIAWALVLHIDDLYEERRLLSDRLMYDHLTQAFSRSYLEIRLTEAVNLMLRGELKWLSVCVFDVDNFKTINDQYGHASGDALLTRITSIIKDNIRQSDCIARLGGDEFVILFTDTQDENHAPAIVERIRVHVANAQFGEGEAAYNASCSFGIVSVTPDQLTLNDLPNQMLSSADEALYSAKHKGKNAVGIATLSDLS</sequence>
<protein>
    <recommendedName>
        <fullName evidence="2">diguanylate cyclase</fullName>
        <ecNumber evidence="2">2.7.7.65</ecNumber>
    </recommendedName>
</protein>
<dbReference type="InterPro" id="IPR043128">
    <property type="entry name" value="Rev_trsase/Diguanyl_cyclase"/>
</dbReference>
<comment type="cofactor">
    <cofactor evidence="1">
        <name>Mg(2+)</name>
        <dbReference type="ChEBI" id="CHEBI:18420"/>
    </cofactor>
</comment>
<feature type="domain" description="GGDEF" evidence="5">
    <location>
        <begin position="287"/>
        <end position="425"/>
    </location>
</feature>
<feature type="transmembrane region" description="Helical" evidence="4">
    <location>
        <begin position="40"/>
        <end position="61"/>
    </location>
</feature>
<feature type="transmembrane region" description="Helical" evidence="4">
    <location>
        <begin position="73"/>
        <end position="95"/>
    </location>
</feature>
<dbReference type="InterPro" id="IPR000160">
    <property type="entry name" value="GGDEF_dom"/>
</dbReference>
<evidence type="ECO:0000313" key="7">
    <source>
        <dbReference type="Proteomes" id="UP000471381"/>
    </source>
</evidence>
<keyword evidence="4" id="KW-0472">Membrane</keyword>
<evidence type="ECO:0000259" key="5">
    <source>
        <dbReference type="PROSITE" id="PS50887"/>
    </source>
</evidence>
<keyword evidence="4" id="KW-1133">Transmembrane helix</keyword>
<feature type="transmembrane region" description="Helical" evidence="4">
    <location>
        <begin position="6"/>
        <end position="28"/>
    </location>
</feature>
<dbReference type="InterPro" id="IPR031621">
    <property type="entry name" value="HisKA_7TM"/>
</dbReference>
<comment type="catalytic activity">
    <reaction evidence="3">
        <text>2 GTP = 3',3'-c-di-GMP + 2 diphosphate</text>
        <dbReference type="Rhea" id="RHEA:24898"/>
        <dbReference type="ChEBI" id="CHEBI:33019"/>
        <dbReference type="ChEBI" id="CHEBI:37565"/>
        <dbReference type="ChEBI" id="CHEBI:58805"/>
        <dbReference type="EC" id="2.7.7.65"/>
    </reaction>
</comment>
<comment type="caution">
    <text evidence="6">The sequence shown here is derived from an EMBL/GenBank/DDBJ whole genome shotgun (WGS) entry which is preliminary data.</text>
</comment>
<evidence type="ECO:0000313" key="6">
    <source>
        <dbReference type="EMBL" id="NDW15075.1"/>
    </source>
</evidence>
<dbReference type="NCBIfam" id="TIGR00254">
    <property type="entry name" value="GGDEF"/>
    <property type="match status" value="1"/>
</dbReference>
<dbReference type="Gene3D" id="3.30.70.270">
    <property type="match status" value="1"/>
</dbReference>
<dbReference type="AlphaFoldDB" id="A0A6N9TG98"/>
<evidence type="ECO:0000256" key="4">
    <source>
        <dbReference type="SAM" id="Phobius"/>
    </source>
</evidence>
<dbReference type="Pfam" id="PF00990">
    <property type="entry name" value="GGDEF"/>
    <property type="match status" value="1"/>
</dbReference>
<dbReference type="PROSITE" id="PS50887">
    <property type="entry name" value="GGDEF"/>
    <property type="match status" value="1"/>
</dbReference>
<feature type="transmembrane region" description="Helical" evidence="4">
    <location>
        <begin position="147"/>
        <end position="170"/>
    </location>
</feature>
<reference evidence="6 7" key="1">
    <citation type="submission" date="2020-01" db="EMBL/GenBank/DDBJ databases">
        <title>Genomes of bacteria type strains.</title>
        <authorList>
            <person name="Chen J."/>
            <person name="Zhu S."/>
            <person name="Yang J."/>
        </authorList>
    </citation>
    <scope>NUCLEOTIDE SEQUENCE [LARGE SCALE GENOMIC DNA]</scope>
    <source>
        <strain evidence="6 7">LMG 24078</strain>
    </source>
</reference>
<evidence type="ECO:0000256" key="3">
    <source>
        <dbReference type="ARBA" id="ARBA00034247"/>
    </source>
</evidence>
<evidence type="ECO:0000256" key="1">
    <source>
        <dbReference type="ARBA" id="ARBA00001946"/>
    </source>
</evidence>
<name>A0A6N9TG98_9ALTE</name>
<dbReference type="CDD" id="cd01949">
    <property type="entry name" value="GGDEF"/>
    <property type="match status" value="1"/>
</dbReference>
<feature type="transmembrane region" description="Helical" evidence="4">
    <location>
        <begin position="191"/>
        <end position="216"/>
    </location>
</feature>
<dbReference type="Proteomes" id="UP000471381">
    <property type="component" value="Unassembled WGS sequence"/>
</dbReference>
<dbReference type="SMART" id="SM00267">
    <property type="entry name" value="GGDEF"/>
    <property type="match status" value="1"/>
</dbReference>
<dbReference type="FunFam" id="3.30.70.270:FF:000001">
    <property type="entry name" value="Diguanylate cyclase domain protein"/>
    <property type="match status" value="1"/>
</dbReference>
<dbReference type="InterPro" id="IPR050469">
    <property type="entry name" value="Diguanylate_Cyclase"/>
</dbReference>
<dbReference type="PANTHER" id="PTHR45138:SF9">
    <property type="entry name" value="DIGUANYLATE CYCLASE DGCM-RELATED"/>
    <property type="match status" value="1"/>
</dbReference>
<dbReference type="PANTHER" id="PTHR45138">
    <property type="entry name" value="REGULATORY COMPONENTS OF SENSORY TRANSDUCTION SYSTEM"/>
    <property type="match status" value="1"/>
</dbReference>
<dbReference type="Pfam" id="PF16927">
    <property type="entry name" value="HisKA_7TM"/>
    <property type="match status" value="1"/>
</dbReference>
<feature type="transmembrane region" description="Helical" evidence="4">
    <location>
        <begin position="222"/>
        <end position="242"/>
    </location>
</feature>
<dbReference type="RefSeq" id="WP_163105625.1">
    <property type="nucleotide sequence ID" value="NZ_JAAAWO010000003.1"/>
</dbReference>
<dbReference type="SUPFAM" id="SSF55073">
    <property type="entry name" value="Nucleotide cyclase"/>
    <property type="match status" value="1"/>
</dbReference>
<keyword evidence="7" id="KW-1185">Reference proteome</keyword>
<organism evidence="6 7">
    <name type="scientific">Alteromonas genovensis</name>
    <dbReference type="NCBI Taxonomy" id="471225"/>
    <lineage>
        <taxon>Bacteria</taxon>
        <taxon>Pseudomonadati</taxon>
        <taxon>Pseudomonadota</taxon>
        <taxon>Gammaproteobacteria</taxon>
        <taxon>Alteromonadales</taxon>
        <taxon>Alteromonadaceae</taxon>
        <taxon>Alteromonas/Salinimonas group</taxon>
        <taxon>Alteromonas</taxon>
    </lineage>
</organism>
<keyword evidence="4" id="KW-0812">Transmembrane</keyword>
<accession>A0A6N9TG98</accession>
<feature type="transmembrane region" description="Helical" evidence="4">
    <location>
        <begin position="107"/>
        <end position="127"/>
    </location>
</feature>
<dbReference type="InterPro" id="IPR029787">
    <property type="entry name" value="Nucleotide_cyclase"/>
</dbReference>
<evidence type="ECO:0000256" key="2">
    <source>
        <dbReference type="ARBA" id="ARBA00012528"/>
    </source>
</evidence>
<gene>
    <name evidence="6" type="ORF">GTQ48_06000</name>
</gene>
<dbReference type="EC" id="2.7.7.65" evidence="2"/>
<proteinExistence type="predicted"/>
<dbReference type="GO" id="GO:0052621">
    <property type="term" value="F:diguanylate cyclase activity"/>
    <property type="evidence" value="ECO:0007669"/>
    <property type="project" value="UniProtKB-EC"/>
</dbReference>
<dbReference type="EMBL" id="JAAAWO010000003">
    <property type="protein sequence ID" value="NDW15075.1"/>
    <property type="molecule type" value="Genomic_DNA"/>
</dbReference>